<dbReference type="AlphaFoldDB" id="M1DQA3"/>
<sequence length="235" mass="27462">MKRAERMKKESLVIAKSTWRVTERLFARLKFHVGFPKVTDLEDVEGQGRIAMEMTKGRIAEWFGEPDLLGRRSLTLRIERSVLETLIKDHGKGRKREGGIPETWKSKHLSKLLLETNWNLEPVHTPTKEGEIRHSKEEEDKQVQYLLKLWKMSSGTQPWSNTDGLKEAAEKLKIHERKKQEGGAARNMKEEILETKVKERVGNRVRNRKRLVIYGLTFHFKVGPTGHVLWFFLIE</sequence>
<dbReference type="PaxDb" id="4113-PGSC0003DMT400092665"/>
<evidence type="ECO:0000313" key="3">
    <source>
        <dbReference type="Proteomes" id="UP000011115"/>
    </source>
</evidence>
<keyword evidence="1" id="KW-0472">Membrane</keyword>
<dbReference type="HOGENOM" id="CLU_1181924_0_0_1"/>
<keyword evidence="1" id="KW-1133">Transmembrane helix</keyword>
<feature type="transmembrane region" description="Helical" evidence="1">
    <location>
        <begin position="211"/>
        <end position="233"/>
    </location>
</feature>
<dbReference type="InParanoid" id="M1DQA3"/>
<proteinExistence type="predicted"/>
<evidence type="ECO:0000256" key="1">
    <source>
        <dbReference type="SAM" id="Phobius"/>
    </source>
</evidence>
<dbReference type="Proteomes" id="UP000011115">
    <property type="component" value="Unassembled WGS sequence"/>
</dbReference>
<evidence type="ECO:0000313" key="2">
    <source>
        <dbReference type="EnsemblPlants" id="PGSC0003DMT400092665"/>
    </source>
</evidence>
<name>M1DQA3_SOLTU</name>
<keyword evidence="3" id="KW-1185">Reference proteome</keyword>
<dbReference type="Gramene" id="PGSC0003DMT400092665">
    <property type="protein sequence ID" value="PGSC0003DMT400092665"/>
    <property type="gene ID" value="PGSC0003DMG400042236"/>
</dbReference>
<protein>
    <submittedName>
        <fullName evidence="2">Uncharacterized protein</fullName>
    </submittedName>
</protein>
<reference evidence="3" key="1">
    <citation type="journal article" date="2011" name="Nature">
        <title>Genome sequence and analysis of the tuber crop potato.</title>
        <authorList>
            <consortium name="The Potato Genome Sequencing Consortium"/>
        </authorList>
    </citation>
    <scope>NUCLEOTIDE SEQUENCE [LARGE SCALE GENOMIC DNA]</scope>
    <source>
        <strain evidence="3">cv. DM1-3 516 R44</strain>
    </source>
</reference>
<keyword evidence="1" id="KW-0812">Transmembrane</keyword>
<accession>M1DQA3</accession>
<organism evidence="2 3">
    <name type="scientific">Solanum tuberosum</name>
    <name type="common">Potato</name>
    <dbReference type="NCBI Taxonomy" id="4113"/>
    <lineage>
        <taxon>Eukaryota</taxon>
        <taxon>Viridiplantae</taxon>
        <taxon>Streptophyta</taxon>
        <taxon>Embryophyta</taxon>
        <taxon>Tracheophyta</taxon>
        <taxon>Spermatophyta</taxon>
        <taxon>Magnoliopsida</taxon>
        <taxon>eudicotyledons</taxon>
        <taxon>Gunneridae</taxon>
        <taxon>Pentapetalae</taxon>
        <taxon>asterids</taxon>
        <taxon>lamiids</taxon>
        <taxon>Solanales</taxon>
        <taxon>Solanaceae</taxon>
        <taxon>Solanoideae</taxon>
        <taxon>Solaneae</taxon>
        <taxon>Solanum</taxon>
    </lineage>
</organism>
<reference evidence="2" key="2">
    <citation type="submission" date="2015-06" db="UniProtKB">
        <authorList>
            <consortium name="EnsemblPlants"/>
        </authorList>
    </citation>
    <scope>IDENTIFICATION</scope>
    <source>
        <strain evidence="2">DM1-3 516 R44</strain>
    </source>
</reference>
<dbReference type="EnsemblPlants" id="PGSC0003DMT400092665">
    <property type="protein sequence ID" value="PGSC0003DMT400092665"/>
    <property type="gene ID" value="PGSC0003DMG400042236"/>
</dbReference>